<evidence type="ECO:0000313" key="6">
    <source>
        <dbReference type="EMBL" id="RZF36040.1"/>
    </source>
</evidence>
<dbReference type="GO" id="GO:0005737">
    <property type="term" value="C:cytoplasm"/>
    <property type="evidence" value="ECO:0007669"/>
    <property type="project" value="InterPro"/>
</dbReference>
<reference evidence="6 7" key="1">
    <citation type="journal article" date="2017" name="Gigascience">
        <title>Genome sequence of the small brown planthopper, Laodelphax striatellus.</title>
        <authorList>
            <person name="Zhu J."/>
            <person name="Jiang F."/>
            <person name="Wang X."/>
            <person name="Yang P."/>
            <person name="Bao Y."/>
            <person name="Zhao W."/>
            <person name="Wang W."/>
            <person name="Lu H."/>
            <person name="Wang Q."/>
            <person name="Cui N."/>
            <person name="Li J."/>
            <person name="Chen X."/>
            <person name="Luo L."/>
            <person name="Yu J."/>
            <person name="Kang L."/>
            <person name="Cui F."/>
        </authorList>
    </citation>
    <scope>NUCLEOTIDE SEQUENCE [LARGE SCALE GENOMIC DNA]</scope>
    <source>
        <strain evidence="6">Lst14</strain>
    </source>
</reference>
<keyword evidence="7" id="KW-1185">Reference proteome</keyword>
<dbReference type="PANTHER" id="PTHR12298:SF4">
    <property type="entry name" value="PROGRAMMED CELL DEATH PROTEIN 2"/>
    <property type="match status" value="1"/>
</dbReference>
<keyword evidence="1" id="KW-0479">Metal-binding</keyword>
<dbReference type="InterPro" id="IPR007320">
    <property type="entry name" value="PDCD2_C"/>
</dbReference>
<comment type="caution">
    <text evidence="6">The sequence shown here is derived from an EMBL/GenBank/DDBJ whole genome shotgun (WGS) entry which is preliminary data.</text>
</comment>
<organism evidence="6 7">
    <name type="scientific">Laodelphax striatellus</name>
    <name type="common">Small brown planthopper</name>
    <name type="synonym">Delphax striatella</name>
    <dbReference type="NCBI Taxonomy" id="195883"/>
    <lineage>
        <taxon>Eukaryota</taxon>
        <taxon>Metazoa</taxon>
        <taxon>Ecdysozoa</taxon>
        <taxon>Arthropoda</taxon>
        <taxon>Hexapoda</taxon>
        <taxon>Insecta</taxon>
        <taxon>Pterygota</taxon>
        <taxon>Neoptera</taxon>
        <taxon>Paraneoptera</taxon>
        <taxon>Hemiptera</taxon>
        <taxon>Auchenorrhyncha</taxon>
        <taxon>Fulgoroidea</taxon>
        <taxon>Delphacidae</taxon>
        <taxon>Criomorphinae</taxon>
        <taxon>Laodelphax</taxon>
    </lineage>
</organism>
<keyword evidence="3" id="KW-0862">Zinc</keyword>
<dbReference type="InParanoid" id="A0A482WSP4"/>
<sequence length="362" mass="41548">MEDLDSDNDSLVASNTHVDLGFIEKVEPWKLESRFFPCKVGQRPTWLSFTDHIPSREEVICENCHEARKFLLQLYAPLDGKEYCFHRMLYVFVCCSQGCIEKDNSFKVFRSQLPRKNNFFPFEAPEENESWGKEITAHQFGIKLCQVCGLKSLKNCSVCKETFYCSKEHQIYDWKAGHKKNCNNRAVFSNGPTQVSILFPEYEITIESENCDDSDKLVDECDEKILEKVGEGSLSGVACDEELSKMALADEDKQFTKFQERIKSQSDQVIRYDRCGSPLWVSSQNIPVIDTVPNCQYCGGKRVFEFQIMPQLLCYLKADTIPGCEPLDWGTVAIFTCESSCGNEQSENAYREEFAMKQDFTV</sequence>
<protein>
    <recommendedName>
        <fullName evidence="5">MYND-type domain-containing protein</fullName>
    </recommendedName>
</protein>
<dbReference type="FunCoup" id="A0A482WSP4">
    <property type="interactions" value="2088"/>
</dbReference>
<dbReference type="SUPFAM" id="SSF144232">
    <property type="entry name" value="HIT/MYND zinc finger-like"/>
    <property type="match status" value="1"/>
</dbReference>
<proteinExistence type="predicted"/>
<dbReference type="PROSITE" id="PS50865">
    <property type="entry name" value="ZF_MYND_2"/>
    <property type="match status" value="1"/>
</dbReference>
<feature type="domain" description="MYND-type" evidence="5">
    <location>
        <begin position="145"/>
        <end position="182"/>
    </location>
</feature>
<dbReference type="GO" id="GO:0005634">
    <property type="term" value="C:nucleus"/>
    <property type="evidence" value="ECO:0007669"/>
    <property type="project" value="TreeGrafter"/>
</dbReference>
<dbReference type="OrthoDB" id="443682at2759"/>
<dbReference type="Gene3D" id="6.10.140.2220">
    <property type="match status" value="1"/>
</dbReference>
<dbReference type="AlphaFoldDB" id="A0A482WSP4"/>
<dbReference type="InterPro" id="IPR002893">
    <property type="entry name" value="Znf_MYND"/>
</dbReference>
<evidence type="ECO:0000256" key="4">
    <source>
        <dbReference type="PROSITE-ProRule" id="PRU00134"/>
    </source>
</evidence>
<evidence type="ECO:0000256" key="3">
    <source>
        <dbReference type="ARBA" id="ARBA00022833"/>
    </source>
</evidence>
<evidence type="ECO:0000256" key="2">
    <source>
        <dbReference type="ARBA" id="ARBA00022771"/>
    </source>
</evidence>
<dbReference type="GO" id="GO:0008270">
    <property type="term" value="F:zinc ion binding"/>
    <property type="evidence" value="ECO:0007669"/>
    <property type="project" value="UniProtKB-KW"/>
</dbReference>
<dbReference type="SMR" id="A0A482WSP4"/>
<dbReference type="Pfam" id="PF04194">
    <property type="entry name" value="PDCD2_C"/>
    <property type="match status" value="1"/>
</dbReference>
<dbReference type="EMBL" id="QKKF02027168">
    <property type="protein sequence ID" value="RZF36040.1"/>
    <property type="molecule type" value="Genomic_DNA"/>
</dbReference>
<dbReference type="Pfam" id="PF01753">
    <property type="entry name" value="zf-MYND"/>
    <property type="match status" value="1"/>
</dbReference>
<dbReference type="PROSITE" id="PS01360">
    <property type="entry name" value="ZF_MYND_1"/>
    <property type="match status" value="1"/>
</dbReference>
<dbReference type="STRING" id="195883.A0A482WSP4"/>
<keyword evidence="2 4" id="KW-0863">Zinc-finger</keyword>
<name>A0A482WSP4_LAOST</name>
<gene>
    <name evidence="6" type="ORF">LSTR_LSTR005856</name>
</gene>
<evidence type="ECO:0000313" key="7">
    <source>
        <dbReference type="Proteomes" id="UP000291343"/>
    </source>
</evidence>
<dbReference type="Proteomes" id="UP000291343">
    <property type="component" value="Unassembled WGS sequence"/>
</dbReference>
<evidence type="ECO:0000259" key="5">
    <source>
        <dbReference type="PROSITE" id="PS50865"/>
    </source>
</evidence>
<accession>A0A482WSP4</accession>
<evidence type="ECO:0000256" key="1">
    <source>
        <dbReference type="ARBA" id="ARBA00022723"/>
    </source>
</evidence>
<dbReference type="PANTHER" id="PTHR12298">
    <property type="entry name" value="PCDC2 PROGRAMMED CELL DEATH PROTEIN 2 -RELATED"/>
    <property type="match status" value="1"/>
</dbReference>